<feature type="compositionally biased region" description="Pro residues" evidence="1">
    <location>
        <begin position="47"/>
        <end position="74"/>
    </location>
</feature>
<dbReference type="EMBL" id="CP108222">
    <property type="protein sequence ID" value="WTT16170.1"/>
    <property type="molecule type" value="Genomic_DNA"/>
</dbReference>
<organism evidence="2">
    <name type="scientific">Streptomyces sp. NBC_00093</name>
    <dbReference type="NCBI Taxonomy" id="2975649"/>
    <lineage>
        <taxon>Bacteria</taxon>
        <taxon>Bacillati</taxon>
        <taxon>Actinomycetota</taxon>
        <taxon>Actinomycetes</taxon>
        <taxon>Kitasatosporales</taxon>
        <taxon>Streptomycetaceae</taxon>
        <taxon>Streptomyces</taxon>
    </lineage>
</organism>
<evidence type="ECO:0000256" key="1">
    <source>
        <dbReference type="SAM" id="MobiDB-lite"/>
    </source>
</evidence>
<accession>A0AAU1ZV28</accession>
<name>A0AAU1ZV28_9ACTN</name>
<feature type="region of interest" description="Disordered" evidence="1">
    <location>
        <begin position="33"/>
        <end position="110"/>
    </location>
</feature>
<protein>
    <submittedName>
        <fullName evidence="2">Uncharacterized protein</fullName>
    </submittedName>
</protein>
<sequence>MGPGVWVGDVVRALEVAEDDAERRQVLRLLGFTGTTAAPAPAVTSPQPRPVTPPRPRPQRTPSPATDSPPPPADTPEGHSEPPPLDQRLPLLEPTRVDPTGVSPARAEPLAAPSAERALLPHQPLLEPDWTAAILRAALSRQVAEGPVDTRALIDTLAHGRPVQWLPRVLVPTLRYGVQVLVDRGAGLQPFRRDQDELVARIRSVVGPDLVDVGYFSDAPQWGTGTGVRWTRTAYEPPARGTRVLLLSDLGLGGPPHEPPRSTRADWEGFVGLVTRAGCVAVALSPYPPDRWQAWMPALLPLVSWDRTTTTGGVQFQVRAR</sequence>
<feature type="compositionally biased region" description="Low complexity" evidence="1">
    <location>
        <begin position="33"/>
        <end position="46"/>
    </location>
</feature>
<reference evidence="2" key="1">
    <citation type="submission" date="2022-10" db="EMBL/GenBank/DDBJ databases">
        <title>The complete genomes of actinobacterial strains from the NBC collection.</title>
        <authorList>
            <person name="Joergensen T.S."/>
            <person name="Alvarez Arevalo M."/>
            <person name="Sterndorff E.B."/>
            <person name="Faurdal D."/>
            <person name="Vuksanovic O."/>
            <person name="Mourched A.-S."/>
            <person name="Charusanti P."/>
            <person name="Shaw S."/>
            <person name="Blin K."/>
            <person name="Weber T."/>
        </authorList>
    </citation>
    <scope>NUCLEOTIDE SEQUENCE</scope>
    <source>
        <strain evidence="2">NBC_00093</strain>
    </source>
</reference>
<proteinExistence type="predicted"/>
<evidence type="ECO:0000313" key="2">
    <source>
        <dbReference type="EMBL" id="WTT16170.1"/>
    </source>
</evidence>
<dbReference type="AlphaFoldDB" id="A0AAU1ZV28"/>
<gene>
    <name evidence="2" type="ORF">OHA22_11815</name>
</gene>